<dbReference type="AlphaFoldDB" id="A0A226CZE4"/>
<organism evidence="1 2">
    <name type="scientific">Folsomia candida</name>
    <name type="common">Springtail</name>
    <dbReference type="NCBI Taxonomy" id="158441"/>
    <lineage>
        <taxon>Eukaryota</taxon>
        <taxon>Metazoa</taxon>
        <taxon>Ecdysozoa</taxon>
        <taxon>Arthropoda</taxon>
        <taxon>Hexapoda</taxon>
        <taxon>Collembola</taxon>
        <taxon>Entomobryomorpha</taxon>
        <taxon>Isotomoidea</taxon>
        <taxon>Isotomidae</taxon>
        <taxon>Proisotominae</taxon>
        <taxon>Folsomia</taxon>
    </lineage>
</organism>
<dbReference type="EMBL" id="LNIX01000051">
    <property type="protein sequence ID" value="OXA37847.1"/>
    <property type="molecule type" value="Genomic_DNA"/>
</dbReference>
<gene>
    <name evidence="1" type="ORF">Fcan01_27333</name>
</gene>
<name>A0A226CZE4_FOLCA</name>
<sequence>MERDEELSSFGEILQNDKIFRRWQKIVKINDLPQTTIVLLPHHDHNFAGRLLSSSRIKPFPRKRQLSSIRIKGDAMEGYAALENELVSLILDQEVSKTTITTLIRPWKKNPTDLIFKVEMNQAVQDVVADYFKKFKHCKIHYDEAWMGTEKNKMLPEISLKHLSQLVELIGHPAGSLRINFPFGKSNKKEKYASDEVVSKVTNAINNCPKVTMSLGTATIYEYDYEPNAYSGGIKFNTCPSIKIRSDQVQKTVLLFTNVQSIKFTKECFHYAFPTVMNRIVENLHQFDKLVEIRCDKSILLEDIGSLNKLSTSLKHLHLKIRCDYYAGSEDGYAELGEVLAKHAPTLETLGLSFKWRVDYFGEEQEDDENPDYGRISVPDVFPKLEMLQITVGNSHRSSPPRMTRSEMMDIFGLVDSTEEGRFYDKFPSLRNLSLILQTSSGCSVSGNVFDDESVIRFRNEGFVSILQEIGENRDEDTTDEED</sequence>
<keyword evidence="2" id="KW-1185">Reference proteome</keyword>
<comment type="caution">
    <text evidence="1">The sequence shown here is derived from an EMBL/GenBank/DDBJ whole genome shotgun (WGS) entry which is preliminary data.</text>
</comment>
<accession>A0A226CZE4</accession>
<proteinExistence type="predicted"/>
<protein>
    <submittedName>
        <fullName evidence="1">Uncharacterized protein</fullName>
    </submittedName>
</protein>
<reference evidence="1 2" key="1">
    <citation type="submission" date="2015-12" db="EMBL/GenBank/DDBJ databases">
        <title>The genome of Folsomia candida.</title>
        <authorList>
            <person name="Faddeeva A."/>
            <person name="Derks M.F."/>
            <person name="Anvar Y."/>
            <person name="Smit S."/>
            <person name="Van Straalen N."/>
            <person name="Roelofs D."/>
        </authorList>
    </citation>
    <scope>NUCLEOTIDE SEQUENCE [LARGE SCALE GENOMIC DNA]</scope>
    <source>
        <strain evidence="1 2">VU population</strain>
        <tissue evidence="1">Whole body</tissue>
    </source>
</reference>
<dbReference type="Proteomes" id="UP000198287">
    <property type="component" value="Unassembled WGS sequence"/>
</dbReference>
<evidence type="ECO:0000313" key="1">
    <source>
        <dbReference type="EMBL" id="OXA37847.1"/>
    </source>
</evidence>
<evidence type="ECO:0000313" key="2">
    <source>
        <dbReference type="Proteomes" id="UP000198287"/>
    </source>
</evidence>